<organism evidence="6 7">
    <name type="scientific">Thalassolituus maritimus</name>
    <dbReference type="NCBI Taxonomy" id="484498"/>
    <lineage>
        <taxon>Bacteria</taxon>
        <taxon>Pseudomonadati</taxon>
        <taxon>Pseudomonadota</taxon>
        <taxon>Gammaproteobacteria</taxon>
        <taxon>Oceanospirillales</taxon>
        <taxon>Oceanospirillaceae</taxon>
        <taxon>Thalassolituus</taxon>
    </lineage>
</organism>
<protein>
    <submittedName>
        <fullName evidence="6">DUF4870 domain-containing protein</fullName>
    </submittedName>
</protein>
<comment type="caution">
    <text evidence="6">The sequence shown here is derived from an EMBL/GenBank/DDBJ whole genome shotgun (WGS) entry which is preliminary data.</text>
</comment>
<keyword evidence="7" id="KW-1185">Reference proteome</keyword>
<evidence type="ECO:0000256" key="5">
    <source>
        <dbReference type="SAM" id="Phobius"/>
    </source>
</evidence>
<gene>
    <name evidence="6" type="ORF">NBRC116585_13480</name>
</gene>
<evidence type="ECO:0000256" key="2">
    <source>
        <dbReference type="ARBA" id="ARBA00022692"/>
    </source>
</evidence>
<proteinExistence type="predicted"/>
<evidence type="ECO:0000256" key="1">
    <source>
        <dbReference type="ARBA" id="ARBA00004141"/>
    </source>
</evidence>
<dbReference type="Proteomes" id="UP001481413">
    <property type="component" value="Unassembled WGS sequence"/>
</dbReference>
<name>A0ABP9ZYZ1_9GAMM</name>
<reference evidence="6 7" key="1">
    <citation type="submission" date="2024-04" db="EMBL/GenBank/DDBJ databases">
        <title>Draft genome sequence of Thalassolituus maritimus NBRC 116585.</title>
        <authorList>
            <person name="Miyakawa T."/>
            <person name="Kusuya Y."/>
            <person name="Miura T."/>
        </authorList>
    </citation>
    <scope>NUCLEOTIDE SEQUENCE [LARGE SCALE GENOMIC DNA]</scope>
    <source>
        <strain evidence="6 7">5NW40-0001</strain>
    </source>
</reference>
<evidence type="ECO:0000256" key="4">
    <source>
        <dbReference type="ARBA" id="ARBA00023136"/>
    </source>
</evidence>
<keyword evidence="3 5" id="KW-1133">Transmembrane helix</keyword>
<evidence type="ECO:0000256" key="3">
    <source>
        <dbReference type="ARBA" id="ARBA00022989"/>
    </source>
</evidence>
<feature type="transmembrane region" description="Helical" evidence="5">
    <location>
        <begin position="20"/>
        <end position="44"/>
    </location>
</feature>
<accession>A0ABP9ZYZ1</accession>
<evidence type="ECO:0000313" key="6">
    <source>
        <dbReference type="EMBL" id="GAA6145230.1"/>
    </source>
</evidence>
<dbReference type="EMBL" id="BAABWH010000003">
    <property type="protein sequence ID" value="GAA6145230.1"/>
    <property type="molecule type" value="Genomic_DNA"/>
</dbReference>
<sequence>MMSNQNNDYWGMPANTYCTLIHLSQLTSLLIPGLGLILPILMWLMNKDKNDDIDRHGKVTANWLLSLIIYSIICFILWVFIIGALAFFVLGALNLIFAIIAAVKANNGQLWVYPLSIQFFKV</sequence>
<feature type="transmembrane region" description="Helical" evidence="5">
    <location>
        <begin position="64"/>
        <end position="89"/>
    </location>
</feature>
<keyword evidence="4 5" id="KW-0472">Membrane</keyword>
<dbReference type="Pfam" id="PF09685">
    <property type="entry name" value="MamF_MmsF"/>
    <property type="match status" value="1"/>
</dbReference>
<comment type="subcellular location">
    <subcellularLocation>
        <location evidence="1">Membrane</location>
        <topology evidence="1">Multi-pass membrane protein</topology>
    </subcellularLocation>
</comment>
<keyword evidence="2 5" id="KW-0812">Transmembrane</keyword>
<dbReference type="InterPro" id="IPR019109">
    <property type="entry name" value="MamF_MmsF"/>
</dbReference>
<evidence type="ECO:0000313" key="7">
    <source>
        <dbReference type="Proteomes" id="UP001481413"/>
    </source>
</evidence>